<keyword evidence="5" id="KW-0136">Cellulose degradation</keyword>
<proteinExistence type="inferred from homology"/>
<keyword evidence="6" id="KW-0119">Carbohydrate metabolism</keyword>
<dbReference type="GO" id="GO:0008810">
    <property type="term" value="F:cellulase activity"/>
    <property type="evidence" value="ECO:0007669"/>
    <property type="project" value="UniProtKB-EC"/>
</dbReference>
<accession>A0AAD7XM64</accession>
<keyword evidence="8" id="KW-0624">Polysaccharide degradation</keyword>
<evidence type="ECO:0000256" key="8">
    <source>
        <dbReference type="ARBA" id="ARBA00023326"/>
    </source>
</evidence>
<keyword evidence="12" id="KW-1185">Reference proteome</keyword>
<dbReference type="AlphaFoldDB" id="A0AAD7XM64"/>
<evidence type="ECO:0000256" key="3">
    <source>
        <dbReference type="ARBA" id="ARBA00012601"/>
    </source>
</evidence>
<gene>
    <name evidence="11" type="ORF">CTAYLR_000021</name>
</gene>
<feature type="region of interest" description="Disordered" evidence="9">
    <location>
        <begin position="242"/>
        <end position="276"/>
    </location>
</feature>
<evidence type="ECO:0000313" key="11">
    <source>
        <dbReference type="EMBL" id="KAJ8605589.1"/>
    </source>
</evidence>
<evidence type="ECO:0000313" key="12">
    <source>
        <dbReference type="Proteomes" id="UP001230188"/>
    </source>
</evidence>
<organism evidence="11 12">
    <name type="scientific">Chrysophaeum taylorii</name>
    <dbReference type="NCBI Taxonomy" id="2483200"/>
    <lineage>
        <taxon>Eukaryota</taxon>
        <taxon>Sar</taxon>
        <taxon>Stramenopiles</taxon>
        <taxon>Ochrophyta</taxon>
        <taxon>Pelagophyceae</taxon>
        <taxon>Pelagomonadales</taxon>
        <taxon>Pelagomonadaceae</taxon>
        <taxon>Chrysophaeum</taxon>
    </lineage>
</organism>
<dbReference type="SUPFAM" id="SSF50685">
    <property type="entry name" value="Barwin-like endoglucanases"/>
    <property type="match status" value="1"/>
</dbReference>
<protein>
    <recommendedName>
        <fullName evidence="3">cellulase</fullName>
        <ecNumber evidence="3">3.2.1.4</ecNumber>
    </recommendedName>
</protein>
<dbReference type="PANTHER" id="PTHR39730:SF1">
    <property type="entry name" value="ENDOGLUCANASE 1"/>
    <property type="match status" value="1"/>
</dbReference>
<feature type="compositionally biased region" description="Low complexity" evidence="9">
    <location>
        <begin position="348"/>
        <end position="357"/>
    </location>
</feature>
<dbReference type="InterPro" id="IPR036908">
    <property type="entry name" value="RlpA-like_sf"/>
</dbReference>
<keyword evidence="7" id="KW-0326">Glycosidase</keyword>
<feature type="domain" description="Glycosyl hydrolases family 45 active site" evidence="10">
    <location>
        <begin position="19"/>
        <end position="242"/>
    </location>
</feature>
<dbReference type="Pfam" id="PF02015">
    <property type="entry name" value="Glyco_hydro_45"/>
    <property type="match status" value="1"/>
</dbReference>
<comment type="similarity">
    <text evidence="2">Belongs to the glycosyl hydrolase 45 (cellulase K) family.</text>
</comment>
<keyword evidence="4" id="KW-0378">Hydrolase</keyword>
<evidence type="ECO:0000256" key="1">
    <source>
        <dbReference type="ARBA" id="ARBA00000966"/>
    </source>
</evidence>
<sequence>MSLLRAAAADDAQWTTGTYTTGYWDCCKPSCSWSGKGSVTRPVRSCEAETGNTLDDPDTASVCDGGTAASCADHQPFDVEEGVTMGFAAAAVGGASGLKGDENCGECYELRWTAEEFSYGGGAHPDIVGKKHIIQVTNIGHDVSGSHSFDLQIPGSGQGIFTTGCAMQFPGYEIDDFDCGNNYGGCEDVSGCADLPGELRAGCEWRYSSSYSWKTRNGKSDNPYVRFRRVKCPQELVALSGTEPLDNDEYPDYRETEAPTSSPKPTYSPAPTTLRPTMEPTQSGCCFYPAQTSVDVCAACESFAPSDNWCAQSQSNCDHCSATWCGGGGATAAPNPRPTYSPKPTYSTAPTTPRPTLAPTQAQSECCFYAPPGVADSCAACQSFASLDNWCAQSQSHCEQCSATWCG</sequence>
<evidence type="ECO:0000256" key="6">
    <source>
        <dbReference type="ARBA" id="ARBA00023277"/>
    </source>
</evidence>
<feature type="compositionally biased region" description="Polar residues" evidence="9">
    <location>
        <begin position="258"/>
        <end position="276"/>
    </location>
</feature>
<evidence type="ECO:0000256" key="5">
    <source>
        <dbReference type="ARBA" id="ARBA00023001"/>
    </source>
</evidence>
<dbReference type="EMBL" id="JAQMWT010000314">
    <property type="protein sequence ID" value="KAJ8605589.1"/>
    <property type="molecule type" value="Genomic_DNA"/>
</dbReference>
<feature type="region of interest" description="Disordered" evidence="9">
    <location>
        <begin position="335"/>
        <end position="357"/>
    </location>
</feature>
<dbReference type="Gene3D" id="2.40.40.10">
    <property type="entry name" value="RlpA-like domain"/>
    <property type="match status" value="1"/>
</dbReference>
<comment type="caution">
    <text evidence="11">The sequence shown here is derived from an EMBL/GenBank/DDBJ whole genome shotgun (WGS) entry which is preliminary data.</text>
</comment>
<evidence type="ECO:0000259" key="10">
    <source>
        <dbReference type="Pfam" id="PF02015"/>
    </source>
</evidence>
<dbReference type="InterPro" id="IPR052288">
    <property type="entry name" value="GH45_Enzymes"/>
</dbReference>
<dbReference type="InterPro" id="IPR000334">
    <property type="entry name" value="Glyco_hydro_45"/>
</dbReference>
<evidence type="ECO:0000256" key="9">
    <source>
        <dbReference type="SAM" id="MobiDB-lite"/>
    </source>
</evidence>
<evidence type="ECO:0000256" key="4">
    <source>
        <dbReference type="ARBA" id="ARBA00022801"/>
    </source>
</evidence>
<dbReference type="GO" id="GO:0030245">
    <property type="term" value="P:cellulose catabolic process"/>
    <property type="evidence" value="ECO:0007669"/>
    <property type="project" value="UniProtKB-KW"/>
</dbReference>
<dbReference type="Proteomes" id="UP001230188">
    <property type="component" value="Unassembled WGS sequence"/>
</dbReference>
<name>A0AAD7XM64_9STRA</name>
<dbReference type="PANTHER" id="PTHR39730">
    <property type="entry name" value="ENDOGLUCANASE 1"/>
    <property type="match status" value="1"/>
</dbReference>
<reference evidence="11" key="1">
    <citation type="submission" date="2023-01" db="EMBL/GenBank/DDBJ databases">
        <title>Metagenome sequencing of chrysophaentin producing Chrysophaeum taylorii.</title>
        <authorList>
            <person name="Davison J."/>
            <person name="Bewley C."/>
        </authorList>
    </citation>
    <scope>NUCLEOTIDE SEQUENCE</scope>
    <source>
        <strain evidence="11">NIES-1699</strain>
    </source>
</reference>
<comment type="catalytic activity">
    <reaction evidence="1">
        <text>Endohydrolysis of (1-&gt;4)-beta-D-glucosidic linkages in cellulose, lichenin and cereal beta-D-glucans.</text>
        <dbReference type="EC" id="3.2.1.4"/>
    </reaction>
</comment>
<dbReference type="EC" id="3.2.1.4" evidence="3"/>
<evidence type="ECO:0000256" key="7">
    <source>
        <dbReference type="ARBA" id="ARBA00023295"/>
    </source>
</evidence>
<evidence type="ECO:0000256" key="2">
    <source>
        <dbReference type="ARBA" id="ARBA00007793"/>
    </source>
</evidence>